<dbReference type="CDD" id="cd00118">
    <property type="entry name" value="LysM"/>
    <property type="match status" value="5"/>
</dbReference>
<evidence type="ECO:0000256" key="3">
    <source>
        <dbReference type="ARBA" id="ARBA00044955"/>
    </source>
</evidence>
<evidence type="ECO:0000259" key="4">
    <source>
        <dbReference type="PROSITE" id="PS51782"/>
    </source>
</evidence>
<dbReference type="AlphaFoldDB" id="A0AAN6RPY8"/>
<evidence type="ECO:0000256" key="1">
    <source>
        <dbReference type="ARBA" id="ARBA00022669"/>
    </source>
</evidence>
<keyword evidence="6" id="KW-1185">Reference proteome</keyword>
<dbReference type="Gene3D" id="3.10.350.10">
    <property type="entry name" value="LysM domain"/>
    <property type="match status" value="5"/>
</dbReference>
<feature type="domain" description="LysM" evidence="4">
    <location>
        <begin position="142"/>
        <end position="187"/>
    </location>
</feature>
<evidence type="ECO:0000313" key="5">
    <source>
        <dbReference type="EMBL" id="KAK3898700.1"/>
    </source>
</evidence>
<dbReference type="SMART" id="SM00257">
    <property type="entry name" value="LysM"/>
    <property type="match status" value="3"/>
</dbReference>
<dbReference type="PROSITE" id="PS51782">
    <property type="entry name" value="LYSM"/>
    <property type="match status" value="4"/>
</dbReference>
<keyword evidence="1" id="KW-0147">Chitin-binding</keyword>
<gene>
    <name evidence="5" type="ORF">C8A05DRAFT_37699</name>
</gene>
<dbReference type="Proteomes" id="UP001303889">
    <property type="component" value="Unassembled WGS sequence"/>
</dbReference>
<proteinExistence type="inferred from homology"/>
<protein>
    <recommendedName>
        <fullName evidence="4">LysM domain-containing protein</fullName>
    </recommendedName>
</protein>
<comment type="similarity">
    <text evidence="3">Belongs to the secreted LysM effector family.</text>
</comment>
<dbReference type="Pfam" id="PF01476">
    <property type="entry name" value="LysM"/>
    <property type="match status" value="5"/>
</dbReference>
<comment type="caution">
    <text evidence="5">The sequence shown here is derived from an EMBL/GenBank/DDBJ whole genome shotgun (WGS) entry which is preliminary data.</text>
</comment>
<organism evidence="5 6">
    <name type="scientific">Staphylotrichum tortipilum</name>
    <dbReference type="NCBI Taxonomy" id="2831512"/>
    <lineage>
        <taxon>Eukaryota</taxon>
        <taxon>Fungi</taxon>
        <taxon>Dikarya</taxon>
        <taxon>Ascomycota</taxon>
        <taxon>Pezizomycotina</taxon>
        <taxon>Sordariomycetes</taxon>
        <taxon>Sordariomycetidae</taxon>
        <taxon>Sordariales</taxon>
        <taxon>Chaetomiaceae</taxon>
        <taxon>Staphylotrichum</taxon>
    </lineage>
</organism>
<dbReference type="GO" id="GO:0008061">
    <property type="term" value="F:chitin binding"/>
    <property type="evidence" value="ECO:0007669"/>
    <property type="project" value="UniProtKB-KW"/>
</dbReference>
<sequence>MIPSVCTALQDVMVYNNVAYPATFMVDKLTYTRDIGCYKDSVSGSFCDLTLAKWRNETNITAAEGAARDCSDCMLGPWKYQLGSPFGYSHSFAEAFSSLTSSCGATGYAFTTPSAYGLNATASSTVATTTSPATTAAASCVRTYTVQANDTCNSIAAALNVSTYNLMNANNINIFCSDLVAGSALCIPEPCNSMTLSLSDTCSSIMEAYSITKAQLLAWNPIIDATCTRIVRWLDWQICTGPPGGYQEASSGTAASAAPVPTNGMTDSNQNCGKWATVGDGDTCASMSVAFGITLSDFYFLNPEVLTDCTNLWLGYAITAPATSFTRPSPTATSYTLGPSTLLPSAPGTVAGCVKYRDHYNSTTFDISGRAYSLDEFFPNDCSYVASAYGVTVDQLLLWNPDLDVDNCELHAGYSYCVLRSYEGMYLLLSIFSKRGYLPSGASIGSGSTRCERVDSTDIMPGTASDCSCYVYIVGSESEDVTCEELAENFSITEEQLLGYNTWIGTTSGSTTTATTVTTLTSTSTSTAPPSASITPMPNITAQCTKYYLVVEGDGCWAIANEHGISTEDFYTWNPAVGTDCSSLWLEYGVCVSIS</sequence>
<dbReference type="EMBL" id="MU855894">
    <property type="protein sequence ID" value="KAK3898700.1"/>
    <property type="molecule type" value="Genomic_DNA"/>
</dbReference>
<reference evidence="5" key="2">
    <citation type="submission" date="2023-05" db="EMBL/GenBank/DDBJ databases">
        <authorList>
            <consortium name="Lawrence Berkeley National Laboratory"/>
            <person name="Steindorff A."/>
            <person name="Hensen N."/>
            <person name="Bonometti L."/>
            <person name="Westerberg I."/>
            <person name="Brannstrom I.O."/>
            <person name="Guillou S."/>
            <person name="Cros-Aarteil S."/>
            <person name="Calhoun S."/>
            <person name="Haridas S."/>
            <person name="Kuo A."/>
            <person name="Mondo S."/>
            <person name="Pangilinan J."/>
            <person name="Riley R."/>
            <person name="Labutti K."/>
            <person name="Andreopoulos B."/>
            <person name="Lipzen A."/>
            <person name="Chen C."/>
            <person name="Yanf M."/>
            <person name="Daum C."/>
            <person name="Ng V."/>
            <person name="Clum A."/>
            <person name="Ohm R."/>
            <person name="Martin F."/>
            <person name="Silar P."/>
            <person name="Natvig D."/>
            <person name="Lalanne C."/>
            <person name="Gautier V."/>
            <person name="Ament-Velasquez S.L."/>
            <person name="Kruys A."/>
            <person name="Hutchinson M.I."/>
            <person name="Powell A.J."/>
            <person name="Barry K."/>
            <person name="Miller A.N."/>
            <person name="Grigoriev I.V."/>
            <person name="Debuchy R."/>
            <person name="Gladieux P."/>
            <person name="Thoren M.H."/>
            <person name="Johannesson H."/>
        </authorList>
    </citation>
    <scope>NUCLEOTIDE SEQUENCE</scope>
    <source>
        <strain evidence="5">CBS 103.79</strain>
    </source>
</reference>
<feature type="domain" description="LysM" evidence="4">
    <location>
        <begin position="274"/>
        <end position="320"/>
    </location>
</feature>
<accession>A0AAN6RPY8</accession>
<evidence type="ECO:0000313" key="6">
    <source>
        <dbReference type="Proteomes" id="UP001303889"/>
    </source>
</evidence>
<dbReference type="InterPro" id="IPR018392">
    <property type="entry name" value="LysM"/>
</dbReference>
<dbReference type="PANTHER" id="PTHR34997:SF1">
    <property type="entry name" value="PEPTIDOGLYCAN-BINDING LYSIN DOMAIN"/>
    <property type="match status" value="1"/>
</dbReference>
<dbReference type="PANTHER" id="PTHR34997">
    <property type="entry name" value="AM15"/>
    <property type="match status" value="1"/>
</dbReference>
<dbReference type="InterPro" id="IPR036779">
    <property type="entry name" value="LysM_dom_sf"/>
</dbReference>
<feature type="domain" description="LysM" evidence="4">
    <location>
        <begin position="546"/>
        <end position="592"/>
    </location>
</feature>
<feature type="domain" description="LysM" evidence="4">
    <location>
        <begin position="367"/>
        <end position="418"/>
    </location>
</feature>
<evidence type="ECO:0000256" key="2">
    <source>
        <dbReference type="ARBA" id="ARBA00023026"/>
    </source>
</evidence>
<dbReference type="SUPFAM" id="SSF54106">
    <property type="entry name" value="LysM domain"/>
    <property type="match status" value="3"/>
</dbReference>
<dbReference type="InterPro" id="IPR052210">
    <property type="entry name" value="LysM1-like"/>
</dbReference>
<keyword evidence="2" id="KW-0843">Virulence</keyword>
<reference evidence="5" key="1">
    <citation type="journal article" date="2023" name="Mol. Phylogenet. Evol.">
        <title>Genome-scale phylogeny and comparative genomics of the fungal order Sordariales.</title>
        <authorList>
            <person name="Hensen N."/>
            <person name="Bonometti L."/>
            <person name="Westerberg I."/>
            <person name="Brannstrom I.O."/>
            <person name="Guillou S."/>
            <person name="Cros-Aarteil S."/>
            <person name="Calhoun S."/>
            <person name="Haridas S."/>
            <person name="Kuo A."/>
            <person name="Mondo S."/>
            <person name="Pangilinan J."/>
            <person name="Riley R."/>
            <person name="LaButti K."/>
            <person name="Andreopoulos B."/>
            <person name="Lipzen A."/>
            <person name="Chen C."/>
            <person name="Yan M."/>
            <person name="Daum C."/>
            <person name="Ng V."/>
            <person name="Clum A."/>
            <person name="Steindorff A."/>
            <person name="Ohm R.A."/>
            <person name="Martin F."/>
            <person name="Silar P."/>
            <person name="Natvig D.O."/>
            <person name="Lalanne C."/>
            <person name="Gautier V."/>
            <person name="Ament-Velasquez S.L."/>
            <person name="Kruys A."/>
            <person name="Hutchinson M.I."/>
            <person name="Powell A.J."/>
            <person name="Barry K."/>
            <person name="Miller A.N."/>
            <person name="Grigoriev I.V."/>
            <person name="Debuchy R."/>
            <person name="Gladieux P."/>
            <person name="Hiltunen Thoren M."/>
            <person name="Johannesson H."/>
        </authorList>
    </citation>
    <scope>NUCLEOTIDE SEQUENCE</scope>
    <source>
        <strain evidence="5">CBS 103.79</strain>
    </source>
</reference>
<name>A0AAN6RPY8_9PEZI</name>